<evidence type="ECO:0000313" key="2">
    <source>
        <dbReference type="Proteomes" id="UP001326715"/>
    </source>
</evidence>
<name>A0ABZ0XPR9_9BACT</name>
<keyword evidence="2" id="KW-1185">Reference proteome</keyword>
<sequence length="635" mass="72668">MRAKKDVQIQPQSNSKKEVLNFTYHIPLPIEDKFVSDDKQVNYGLDNNYPAFLLKLYADSPINQAIINAKSTYIFGDGFKYNGGNEVNINVNPSDSFNEFINKCIKDFLLFNYFCVEVTYNSFGEPVEYHHCPAQNIRTNRIKNKFWYSEDWKYKKYDVVFDRFIPINSEGTSKLFFFDGYFPSNNNTYPLPEYSGCIKSILTDCAIRTFNLNNIKSHFSVSSIITFFMGGNVDEEVKRQIMKDIKDSYSGENGEKIILDFQDTQGKPAEVKNISPNEWDKAYSAVSTQVQNDILIGHAVTSPLLMGIAQPGSLGNSTELETAYQIFKNTYIRNKRAELTSAFNQLFVNSTIVTNTLSFTDKPLFETQLDDATREKIFTINELRAIAGMKPIQNGDRLLNDPAPNNTFSTPQPEEEIKKNSDWVKHSLQPEDFEKIRHLGNHKDEFEVVKHGKFVFNAEDAKQKELQFDNQSDIAQWVLDNDMSNLTLDEIKDLLKQQKDIDITPPDLEDTLNELSKAGIIQVETNDKGRISIKPDKVADLPDTGTILTMYDYVKRPEADGDILIPTSRGFCIKLVENNKYYSREDIQTMSGIFGYDVFTHCGGFWKHAGTDSTKVHCRHKFQQVMLKRKNTTNG</sequence>
<evidence type="ECO:0008006" key="3">
    <source>
        <dbReference type="Google" id="ProtNLM"/>
    </source>
</evidence>
<dbReference type="EMBL" id="CP140154">
    <property type="protein sequence ID" value="WQG92689.1"/>
    <property type="molecule type" value="Genomic_DNA"/>
</dbReference>
<gene>
    <name evidence="1" type="ORF">SR876_14315</name>
</gene>
<evidence type="ECO:0000313" key="1">
    <source>
        <dbReference type="EMBL" id="WQG92689.1"/>
    </source>
</evidence>
<organism evidence="1 2">
    <name type="scientific">Chitinophaga sancti</name>
    <dbReference type="NCBI Taxonomy" id="1004"/>
    <lineage>
        <taxon>Bacteria</taxon>
        <taxon>Pseudomonadati</taxon>
        <taxon>Bacteroidota</taxon>
        <taxon>Chitinophagia</taxon>
        <taxon>Chitinophagales</taxon>
        <taxon>Chitinophagaceae</taxon>
        <taxon>Chitinophaga</taxon>
    </lineage>
</organism>
<reference evidence="1 2" key="1">
    <citation type="submission" date="2023-11" db="EMBL/GenBank/DDBJ databases">
        <title>MicrobeMod: A computational toolkit for identifying prokaryotic methylation and restriction-modification with nanopore sequencing.</title>
        <authorList>
            <person name="Crits-Christoph A."/>
            <person name="Kang S.C."/>
            <person name="Lee H."/>
            <person name="Ostrov N."/>
        </authorList>
    </citation>
    <scope>NUCLEOTIDE SEQUENCE [LARGE SCALE GENOMIC DNA]</scope>
    <source>
        <strain evidence="1 2">ATCC 23090</strain>
    </source>
</reference>
<dbReference type="Proteomes" id="UP001326715">
    <property type="component" value="Chromosome"/>
</dbReference>
<accession>A0ABZ0XPR9</accession>
<proteinExistence type="predicted"/>
<dbReference type="RefSeq" id="WP_322518629.1">
    <property type="nucleotide sequence ID" value="NZ_CP139972.1"/>
</dbReference>
<protein>
    <recommendedName>
        <fullName evidence="3">Phage portal protein</fullName>
    </recommendedName>
</protein>